<dbReference type="InParanoid" id="S8EA85"/>
<feature type="domain" description="N-acetyltransferase" evidence="1">
    <location>
        <begin position="29"/>
        <end position="212"/>
    </location>
</feature>
<dbReference type="OrthoDB" id="630895at2759"/>
<organism evidence="2 3">
    <name type="scientific">Fomitopsis schrenkii</name>
    <name type="common">Brown rot fungus</name>
    <dbReference type="NCBI Taxonomy" id="2126942"/>
    <lineage>
        <taxon>Eukaryota</taxon>
        <taxon>Fungi</taxon>
        <taxon>Dikarya</taxon>
        <taxon>Basidiomycota</taxon>
        <taxon>Agaricomycotina</taxon>
        <taxon>Agaricomycetes</taxon>
        <taxon>Polyporales</taxon>
        <taxon>Fomitopsis</taxon>
    </lineage>
</organism>
<dbReference type="EMBL" id="KE504141">
    <property type="protein sequence ID" value="EPT01563.1"/>
    <property type="molecule type" value="Genomic_DNA"/>
</dbReference>
<dbReference type="InterPro" id="IPR000182">
    <property type="entry name" value="GNAT_dom"/>
</dbReference>
<dbReference type="HOGENOM" id="CLU_073647_1_0_1"/>
<dbReference type="InterPro" id="IPR016181">
    <property type="entry name" value="Acyl_CoA_acyltransferase"/>
</dbReference>
<dbReference type="SUPFAM" id="SSF55729">
    <property type="entry name" value="Acyl-CoA N-acyltransferases (Nat)"/>
    <property type="match status" value="1"/>
</dbReference>
<keyword evidence="3" id="KW-1185">Reference proteome</keyword>
<dbReference type="GO" id="GO:0016747">
    <property type="term" value="F:acyltransferase activity, transferring groups other than amino-acyl groups"/>
    <property type="evidence" value="ECO:0007669"/>
    <property type="project" value="InterPro"/>
</dbReference>
<reference evidence="2 3" key="1">
    <citation type="journal article" date="2012" name="Science">
        <title>The Paleozoic origin of enzymatic lignin decomposition reconstructed from 31 fungal genomes.</title>
        <authorList>
            <person name="Floudas D."/>
            <person name="Binder M."/>
            <person name="Riley R."/>
            <person name="Barry K."/>
            <person name="Blanchette R.A."/>
            <person name="Henrissat B."/>
            <person name="Martinez A.T."/>
            <person name="Otillar R."/>
            <person name="Spatafora J.W."/>
            <person name="Yadav J.S."/>
            <person name="Aerts A."/>
            <person name="Benoit I."/>
            <person name="Boyd A."/>
            <person name="Carlson A."/>
            <person name="Copeland A."/>
            <person name="Coutinho P.M."/>
            <person name="de Vries R.P."/>
            <person name="Ferreira P."/>
            <person name="Findley K."/>
            <person name="Foster B."/>
            <person name="Gaskell J."/>
            <person name="Glotzer D."/>
            <person name="Gorecki P."/>
            <person name="Heitman J."/>
            <person name="Hesse C."/>
            <person name="Hori C."/>
            <person name="Igarashi K."/>
            <person name="Jurgens J.A."/>
            <person name="Kallen N."/>
            <person name="Kersten P."/>
            <person name="Kohler A."/>
            <person name="Kuees U."/>
            <person name="Kumar T.K.A."/>
            <person name="Kuo A."/>
            <person name="LaButti K."/>
            <person name="Larrondo L.F."/>
            <person name="Lindquist E."/>
            <person name="Ling A."/>
            <person name="Lombard V."/>
            <person name="Lucas S."/>
            <person name="Lundell T."/>
            <person name="Martin R."/>
            <person name="McLaughlin D.J."/>
            <person name="Morgenstern I."/>
            <person name="Morin E."/>
            <person name="Murat C."/>
            <person name="Nagy L.G."/>
            <person name="Nolan M."/>
            <person name="Ohm R.A."/>
            <person name="Patyshakuliyeva A."/>
            <person name="Rokas A."/>
            <person name="Ruiz-Duenas F.J."/>
            <person name="Sabat G."/>
            <person name="Salamov A."/>
            <person name="Samejima M."/>
            <person name="Schmutz J."/>
            <person name="Slot J.C."/>
            <person name="St John F."/>
            <person name="Stenlid J."/>
            <person name="Sun H."/>
            <person name="Sun S."/>
            <person name="Syed K."/>
            <person name="Tsang A."/>
            <person name="Wiebenga A."/>
            <person name="Young D."/>
            <person name="Pisabarro A."/>
            <person name="Eastwood D.C."/>
            <person name="Martin F."/>
            <person name="Cullen D."/>
            <person name="Grigoriev I.V."/>
            <person name="Hibbett D.S."/>
        </authorList>
    </citation>
    <scope>NUCLEOTIDE SEQUENCE</scope>
    <source>
        <strain evidence="3">FP-58527</strain>
    </source>
</reference>
<evidence type="ECO:0000259" key="1">
    <source>
        <dbReference type="Pfam" id="PF13302"/>
    </source>
</evidence>
<gene>
    <name evidence="2" type="ORF">FOMPIDRAFT_1059740</name>
</gene>
<dbReference type="PANTHER" id="PTHR43328">
    <property type="entry name" value="ACETYLTRANSFERASE-RELATED"/>
    <property type="match status" value="1"/>
</dbReference>
<evidence type="ECO:0000313" key="2">
    <source>
        <dbReference type="EMBL" id="EPT01563.1"/>
    </source>
</evidence>
<dbReference type="Pfam" id="PF13302">
    <property type="entry name" value="Acetyltransf_3"/>
    <property type="match status" value="1"/>
</dbReference>
<evidence type="ECO:0000313" key="3">
    <source>
        <dbReference type="Proteomes" id="UP000015241"/>
    </source>
</evidence>
<dbReference type="Gene3D" id="3.40.630.30">
    <property type="match status" value="1"/>
</dbReference>
<proteinExistence type="predicted"/>
<dbReference type="PANTHER" id="PTHR43328:SF1">
    <property type="entry name" value="N-ACETYLTRANSFERASE DOMAIN-CONTAINING PROTEIN"/>
    <property type="match status" value="1"/>
</dbReference>
<dbReference type="eggNOG" id="ENOG502S3FV">
    <property type="taxonomic scope" value="Eukaryota"/>
</dbReference>
<dbReference type="AlphaFoldDB" id="S8EA85"/>
<sequence length="242" mass="26974">MSRSPLHPLQVNPSTGEPYLRLPSPHTNIIITPPRMSDVDALVGHMNDARVVSSFSGPAYPYLTSHAESWISTVKEKSDGLLAELKQQHPDAPLKLVGGCPVHYIREVADDGTETFIGDLFIHRCHFPHDGAQQTALRAEENAARPVGDPAIVWCVGDWLASSHHGRGIMSAVFRILMTEWAIPRMNVQTMRVEVYADNAASSRVFEKFGFKEERITDKVVTTNSGVVWHGVRLLWWKLSES</sequence>
<dbReference type="Proteomes" id="UP000015241">
    <property type="component" value="Unassembled WGS sequence"/>
</dbReference>
<protein>
    <recommendedName>
        <fullName evidence="1">N-acetyltransferase domain-containing protein</fullName>
    </recommendedName>
</protein>
<accession>S8EA85</accession>
<dbReference type="STRING" id="743788.S8EA85"/>
<name>S8EA85_FOMSC</name>